<dbReference type="InterPro" id="IPR056889">
    <property type="entry name" value="NET2A-D/KIP1-like_C"/>
</dbReference>
<feature type="domain" description="NAB" evidence="4">
    <location>
        <begin position="10"/>
        <end position="97"/>
    </location>
</feature>
<accession>A0A4S8J2S0</accession>
<reference evidence="5 6" key="1">
    <citation type="journal article" date="2019" name="Nat. Plants">
        <title>Genome sequencing of Musa balbisiana reveals subgenome evolution and function divergence in polyploid bananas.</title>
        <authorList>
            <person name="Yao X."/>
        </authorList>
    </citation>
    <scope>NUCLEOTIDE SEQUENCE [LARGE SCALE GENOMIC DNA]</scope>
    <source>
        <strain evidence="6">cv. DH-PKW</strain>
        <tissue evidence="5">Leaves</tissue>
    </source>
</reference>
<organism evidence="5 6">
    <name type="scientific">Musa balbisiana</name>
    <name type="common">Banana</name>
    <dbReference type="NCBI Taxonomy" id="52838"/>
    <lineage>
        <taxon>Eukaryota</taxon>
        <taxon>Viridiplantae</taxon>
        <taxon>Streptophyta</taxon>
        <taxon>Embryophyta</taxon>
        <taxon>Tracheophyta</taxon>
        <taxon>Spermatophyta</taxon>
        <taxon>Magnoliopsida</taxon>
        <taxon>Liliopsida</taxon>
        <taxon>Zingiberales</taxon>
        <taxon>Musaceae</taxon>
        <taxon>Musa</taxon>
    </lineage>
</organism>
<evidence type="ECO:0000256" key="2">
    <source>
        <dbReference type="SAM" id="Coils"/>
    </source>
</evidence>
<keyword evidence="1 2" id="KW-0175">Coiled coil</keyword>
<dbReference type="InterPro" id="IPR011684">
    <property type="entry name" value="NAB"/>
</dbReference>
<feature type="region of interest" description="Disordered" evidence="3">
    <location>
        <begin position="509"/>
        <end position="539"/>
    </location>
</feature>
<dbReference type="GO" id="GO:0003779">
    <property type="term" value="F:actin binding"/>
    <property type="evidence" value="ECO:0007669"/>
    <property type="project" value="InterPro"/>
</dbReference>
<dbReference type="EMBL" id="PYDT01000008">
    <property type="protein sequence ID" value="THU54692.1"/>
    <property type="molecule type" value="Genomic_DNA"/>
</dbReference>
<feature type="region of interest" description="Disordered" evidence="3">
    <location>
        <begin position="458"/>
        <end position="484"/>
    </location>
</feature>
<proteinExistence type="predicted"/>
<evidence type="ECO:0000256" key="1">
    <source>
        <dbReference type="ARBA" id="ARBA00023054"/>
    </source>
</evidence>
<feature type="region of interest" description="Disordered" evidence="3">
    <location>
        <begin position="776"/>
        <end position="796"/>
    </location>
</feature>
<dbReference type="Proteomes" id="UP000317650">
    <property type="component" value="Chromosome 10"/>
</dbReference>
<evidence type="ECO:0000256" key="3">
    <source>
        <dbReference type="SAM" id="MobiDB-lite"/>
    </source>
</evidence>
<evidence type="ECO:0000259" key="4">
    <source>
        <dbReference type="PROSITE" id="PS51774"/>
    </source>
</evidence>
<dbReference type="PANTHER" id="PTHR31631">
    <property type="entry name" value="PROTEIN NETWORKED 2D"/>
    <property type="match status" value="1"/>
</dbReference>
<dbReference type="Pfam" id="PF07765">
    <property type="entry name" value="KIP1"/>
    <property type="match status" value="1"/>
</dbReference>
<comment type="caution">
    <text evidence="5">The sequence shown here is derived from an EMBL/GenBank/DDBJ whole genome shotgun (WGS) entry which is preliminary data.</text>
</comment>
<dbReference type="AlphaFoldDB" id="A0A4S8J2S0"/>
<dbReference type="InterPro" id="IPR056888">
    <property type="entry name" value="NET2A-D/KIP1-like_dom"/>
</dbReference>
<dbReference type="Pfam" id="PF24918">
    <property type="entry name" value="NET2A_C"/>
    <property type="match status" value="1"/>
</dbReference>
<feature type="coiled-coil region" evidence="2">
    <location>
        <begin position="592"/>
        <end position="630"/>
    </location>
</feature>
<evidence type="ECO:0000313" key="6">
    <source>
        <dbReference type="Proteomes" id="UP000317650"/>
    </source>
</evidence>
<feature type="coiled-coil region" evidence="2">
    <location>
        <begin position="168"/>
        <end position="195"/>
    </location>
</feature>
<dbReference type="PANTHER" id="PTHR31631:SF0">
    <property type="entry name" value="PROTEIN NETWORKED 2D"/>
    <property type="match status" value="1"/>
</dbReference>
<feature type="compositionally biased region" description="Basic and acidic residues" evidence="3">
    <location>
        <begin position="475"/>
        <end position="484"/>
    </location>
</feature>
<keyword evidence="6" id="KW-1185">Reference proteome</keyword>
<feature type="compositionally biased region" description="Polar residues" evidence="3">
    <location>
        <begin position="778"/>
        <end position="796"/>
    </location>
</feature>
<protein>
    <recommendedName>
        <fullName evidence="4">NAB domain-containing protein</fullName>
    </recommendedName>
</protein>
<dbReference type="PROSITE" id="PS51774">
    <property type="entry name" value="NAB"/>
    <property type="match status" value="1"/>
</dbReference>
<feature type="coiled-coil region" evidence="2">
    <location>
        <begin position="364"/>
        <end position="426"/>
    </location>
</feature>
<name>A0A4S8J2S0_MUSBA</name>
<sequence>MLQRAASNAYSWWWASHIRTKQSKWLDCNLQGRSTLITEMEETVKEMLKLIEPDADSFAKRAELYFKRRPELISYVEDAFKAYRALADRYDHISGELHKANHTIATAFPERVQYAMLEDDDNFPKAITPIDPSKINRRTVEGLMNKRRESELGIDKSQKKSSASLVDKEKAQEDINKLQKEILVLQTEKEFIKSSYESGIAKYWEIEKKIMEMHEEVCCLQDEFDTSTVIEDDEARALMTATVLKSCEDTIVKLQEQRKESLEQANIESERTKIAKEKLKDLKGEYCQSEMENTEISNENSGMSFTAETMEEEIHSLNKVRTELQSIREKLKEHFEMNTENSVIEIAEKIEELANKVITLELTVSSQGEQIDQLTLENNELEKNLQLLEEEKISSMNDSEALSKRLKETEEELSKVQAIERIVQDEEINFRQNFAEAWHGLNDISEKLQSHKTQENVCTKHASQEEEASSFNIEPHSERKDREVNKIHDIEEDVIKEIHTTEELSYCLEDPSQTEGSQHKSGPENIEDPKKENALGKKDSSNADLHIHLTSNEEIILDGKEDTLNLQQLILTGVEGKENVLLAEYTSILQSYKETKRRLSEVEKKNEEYLQETMALIDKLKNDIALKDEEIRLLRQPMAPVKNPSFTLHSPSVKDSWHGQQKPEITSNSSRITEISKLQDSEMPEDINIESTAKGDSSVEFTELRSPPEEGTNVQCIDKPKIITPIERKFRRDIDTLLDERLEFWLKFSTSFHHIQELKAKYEDLQTDISKLKDNKTPEVTNIDTGDQSGKPDSSQITTSLRELKSELQVWSEQGALLRGELQSRFSSLCDMQDEISSIVKVNSESGEALFTPYQAASFQGEVTNMKQENNKVASELQVGLDQVRGLQAEIEEQLSKLYENFEPFVSKSCPNDDLEHSLSRNTVPLRDFLFGVKPKKPSILARIQHIRRKKSEDVLEVRRKKSEDVLEVRRKKSEDVLEVRRKKSEDVLEVRRKKSEDVLEVRRKKSEDVLEVRRKKSEDVLEVRRKKSEDVLEVRRKKSEDVLEVRRKKSEDVLEVRRKKSEDKTLGPFPLLLPPPLPPCRQWAMRRRARALPLPTGDSLTGGVALVGGCLYTRFYPLGSACRRCCPTGRPLLRGVLPTGEAAPLPTGAATIGASPHNTSARGCCGRCGHRHQGTRAVNRWQ</sequence>
<dbReference type="Pfam" id="PF25014">
    <property type="entry name" value="NET2A"/>
    <property type="match status" value="1"/>
</dbReference>
<gene>
    <name evidence="5" type="ORF">C4D60_Mb10t27820</name>
</gene>
<evidence type="ECO:0000313" key="5">
    <source>
        <dbReference type="EMBL" id="THU54692.1"/>
    </source>
</evidence>
<feature type="region of interest" description="Disordered" evidence="3">
    <location>
        <begin position="693"/>
        <end position="712"/>
    </location>
</feature>
<feature type="coiled-coil region" evidence="2">
    <location>
        <begin position="307"/>
        <end position="337"/>
    </location>
</feature>
<feature type="compositionally biased region" description="Basic and acidic residues" evidence="3">
    <location>
        <begin position="517"/>
        <end position="539"/>
    </location>
</feature>
<feature type="coiled-coil region" evidence="2">
    <location>
        <begin position="244"/>
        <end position="282"/>
    </location>
</feature>
<dbReference type="STRING" id="52838.A0A4S8J2S0"/>